<dbReference type="InterPro" id="IPR011547">
    <property type="entry name" value="SLC26A/SulP_dom"/>
</dbReference>
<dbReference type="OrthoDB" id="9771198at2"/>
<dbReference type="GO" id="GO:0016020">
    <property type="term" value="C:membrane"/>
    <property type="evidence" value="ECO:0007669"/>
    <property type="project" value="UniProtKB-SubCell"/>
</dbReference>
<feature type="transmembrane region" description="Helical" evidence="5">
    <location>
        <begin position="83"/>
        <end position="101"/>
    </location>
</feature>
<organism evidence="8 9">
    <name type="scientific">Desulfobacter hydrogenophilus</name>
    <dbReference type="NCBI Taxonomy" id="2291"/>
    <lineage>
        <taxon>Bacteria</taxon>
        <taxon>Pseudomonadati</taxon>
        <taxon>Thermodesulfobacteriota</taxon>
        <taxon>Desulfobacteria</taxon>
        <taxon>Desulfobacterales</taxon>
        <taxon>Desulfobacteraceae</taxon>
        <taxon>Desulfobacter</taxon>
    </lineage>
</organism>
<evidence type="ECO:0000256" key="3">
    <source>
        <dbReference type="ARBA" id="ARBA00022989"/>
    </source>
</evidence>
<evidence type="ECO:0000256" key="5">
    <source>
        <dbReference type="SAM" id="Phobius"/>
    </source>
</evidence>
<dbReference type="RefSeq" id="WP_111959396.1">
    <property type="nucleotide sequence ID" value="NZ_CP036313.1"/>
</dbReference>
<keyword evidence="2 5" id="KW-0812">Transmembrane</keyword>
<dbReference type="Proteomes" id="UP000248798">
    <property type="component" value="Unassembled WGS sequence"/>
</dbReference>
<evidence type="ECO:0000313" key="7">
    <source>
        <dbReference type="EMBL" id="QBH11779.1"/>
    </source>
</evidence>
<dbReference type="InterPro" id="IPR052706">
    <property type="entry name" value="Membrane-Transporter-like"/>
</dbReference>
<feature type="transmembrane region" description="Helical" evidence="5">
    <location>
        <begin position="338"/>
        <end position="357"/>
    </location>
</feature>
<feature type="transmembrane region" description="Helical" evidence="5">
    <location>
        <begin position="12"/>
        <end position="39"/>
    </location>
</feature>
<dbReference type="EMBL" id="CP036313">
    <property type="protein sequence ID" value="QBH11779.1"/>
    <property type="molecule type" value="Genomic_DNA"/>
</dbReference>
<dbReference type="Proteomes" id="UP000293902">
    <property type="component" value="Chromosome"/>
</dbReference>
<name>A0A328F8L3_9BACT</name>
<feature type="domain" description="SLC26A/SulP transporter" evidence="6">
    <location>
        <begin position="17"/>
        <end position="397"/>
    </location>
</feature>
<keyword evidence="4 5" id="KW-0472">Membrane</keyword>
<keyword evidence="3 5" id="KW-1133">Transmembrane helix</keyword>
<dbReference type="PANTHER" id="PTHR43310">
    <property type="entry name" value="SULFATE TRANSPORTER YBAR-RELATED"/>
    <property type="match status" value="1"/>
</dbReference>
<evidence type="ECO:0000313" key="8">
    <source>
        <dbReference type="EMBL" id="RAM00556.1"/>
    </source>
</evidence>
<feature type="transmembrane region" description="Helical" evidence="5">
    <location>
        <begin position="364"/>
        <end position="383"/>
    </location>
</feature>
<proteinExistence type="predicted"/>
<reference evidence="8 9" key="1">
    <citation type="submission" date="2018-06" db="EMBL/GenBank/DDBJ databases">
        <title>Complete Genome Sequence of Desulfobacter hydrogenophilus (DSM3380).</title>
        <authorList>
            <person name="Marietou A."/>
            <person name="Schreiber L."/>
            <person name="Marshall I."/>
            <person name="Jorgensen B."/>
        </authorList>
    </citation>
    <scope>NUCLEOTIDE SEQUENCE [LARGE SCALE GENOMIC DNA]</scope>
    <source>
        <strain evidence="8 9">DSM 3380</strain>
    </source>
</reference>
<evidence type="ECO:0000313" key="10">
    <source>
        <dbReference type="Proteomes" id="UP000293902"/>
    </source>
</evidence>
<gene>
    <name evidence="8" type="ORF">DO021_18445</name>
    <name evidence="7" type="ORF">EYB58_01865</name>
</gene>
<feature type="transmembrane region" description="Helical" evidence="5">
    <location>
        <begin position="301"/>
        <end position="318"/>
    </location>
</feature>
<evidence type="ECO:0000256" key="1">
    <source>
        <dbReference type="ARBA" id="ARBA00004141"/>
    </source>
</evidence>
<feature type="transmembrane region" description="Helical" evidence="5">
    <location>
        <begin position="203"/>
        <end position="223"/>
    </location>
</feature>
<feature type="transmembrane region" description="Helical" evidence="5">
    <location>
        <begin position="51"/>
        <end position="71"/>
    </location>
</feature>
<evidence type="ECO:0000259" key="6">
    <source>
        <dbReference type="Pfam" id="PF00916"/>
    </source>
</evidence>
<feature type="transmembrane region" description="Helical" evidence="5">
    <location>
        <begin position="107"/>
        <end position="128"/>
    </location>
</feature>
<dbReference type="AlphaFoldDB" id="A0A328F8L3"/>
<dbReference type="PANTHER" id="PTHR43310:SF1">
    <property type="entry name" value="SULFATE TRANSPORTER YBAR-RELATED"/>
    <property type="match status" value="1"/>
</dbReference>
<evidence type="ECO:0000256" key="2">
    <source>
        <dbReference type="ARBA" id="ARBA00022692"/>
    </source>
</evidence>
<dbReference type="Pfam" id="PF00916">
    <property type="entry name" value="Sulfate_transp"/>
    <property type="match status" value="1"/>
</dbReference>
<feature type="transmembrane region" description="Helical" evidence="5">
    <location>
        <begin position="140"/>
        <end position="159"/>
    </location>
</feature>
<feature type="transmembrane region" description="Helical" evidence="5">
    <location>
        <begin position="266"/>
        <end position="289"/>
    </location>
</feature>
<keyword evidence="10" id="KW-1185">Reference proteome</keyword>
<sequence>MNTSPNEIQSSSFFSILTCGLVTGSLQVVLSVSYAALVYGGQLSLYSAQGVGFALLGALITATSLTLFSALPGTVGSNQDVSVAIFSLISLSIVASMPPGADLENTFYTVALTISITVLLTGLFFLGLGAFDLGGLIRYLPYPVVGGFLAGTGWLLFTGGLSLTVETENFKEIFQSHLLVRWLPGLLFSFIILVVSKRYRNSIILPGIIFSGFFLFYGAAWHLDYSIDDLLKNKWLLGPFPEQSLWKPISVTNLSMVEWNVIKNQAANIVTVMAVSSLTLLLNASAMELETKKDIDLNKELRLAGITNLLSCLSPGFVGFRQLSLTNLNFRMGAQSRITGLIGASVIAFTLFWGISIVSYLPKIIMGGVLMYLGLTFLVEWAYETWFTLPKIDFAIIWLVLLVIATFGFMPGIGVGLVAAIIMFVVSYSRTEVVRYELTGNNYQGLFSGNSDPSLIVEKKKEYVYILRLPT</sequence>
<feature type="transmembrane region" description="Helical" evidence="5">
    <location>
        <begin position="179"/>
        <end position="196"/>
    </location>
</feature>
<evidence type="ECO:0000313" key="9">
    <source>
        <dbReference type="Proteomes" id="UP000248798"/>
    </source>
</evidence>
<accession>A0A328F8L3</accession>
<reference evidence="7 10" key="2">
    <citation type="submission" date="2019-02" db="EMBL/GenBank/DDBJ databases">
        <title>Complete genome sequence of Desulfobacter hydrogenophilus AcRS1.</title>
        <authorList>
            <person name="Marietou A."/>
            <person name="Lund M.B."/>
            <person name="Marshall I.P.G."/>
            <person name="Schreiber L."/>
            <person name="Jorgensen B."/>
        </authorList>
    </citation>
    <scope>NUCLEOTIDE SEQUENCE [LARGE SCALE GENOMIC DNA]</scope>
    <source>
        <strain evidence="7 10">AcRS1</strain>
    </source>
</reference>
<comment type="subcellular location">
    <subcellularLocation>
        <location evidence="1">Membrane</location>
        <topology evidence="1">Multi-pass membrane protein</topology>
    </subcellularLocation>
</comment>
<evidence type="ECO:0000256" key="4">
    <source>
        <dbReference type="ARBA" id="ARBA00023136"/>
    </source>
</evidence>
<protein>
    <submittedName>
        <fullName evidence="7">SulP family inorganic anion transporter</fullName>
    </submittedName>
</protein>
<dbReference type="EMBL" id="QLNI01000044">
    <property type="protein sequence ID" value="RAM00556.1"/>
    <property type="molecule type" value="Genomic_DNA"/>
</dbReference>
<feature type="transmembrane region" description="Helical" evidence="5">
    <location>
        <begin position="395"/>
        <end position="426"/>
    </location>
</feature>